<accession>A0A6H5H2G5</accession>
<dbReference type="EMBL" id="CADCXU010023988">
    <property type="protein sequence ID" value="CAB0011261.1"/>
    <property type="molecule type" value="Genomic_DNA"/>
</dbReference>
<reference evidence="5 6" key="1">
    <citation type="submission" date="2020-02" db="EMBL/GenBank/DDBJ databases">
        <authorList>
            <person name="Ferguson B K."/>
        </authorList>
    </citation>
    <scope>NUCLEOTIDE SEQUENCE [LARGE SCALE GENOMIC DNA]</scope>
</reference>
<dbReference type="GO" id="GO:0005840">
    <property type="term" value="C:ribosome"/>
    <property type="evidence" value="ECO:0007669"/>
    <property type="project" value="UniProtKB-KW"/>
</dbReference>
<comment type="similarity">
    <text evidence="1">Belongs to the universal ribosomal protein uS7 family.</text>
</comment>
<proteinExistence type="inferred from homology"/>
<evidence type="ECO:0000256" key="2">
    <source>
        <dbReference type="ARBA" id="ARBA00022980"/>
    </source>
</evidence>
<keyword evidence="3" id="KW-0687">Ribonucleoprotein</keyword>
<sequence length="66" mass="7331">MADENWDTEPIAGLTDGVESMPLPPAADLPEIKLFGRWSCEDVQVADMSLQVFRLFCLDDIYLANG</sequence>
<dbReference type="InterPro" id="IPR036823">
    <property type="entry name" value="Ribosomal_uS7_dom_sf"/>
</dbReference>
<evidence type="ECO:0000256" key="4">
    <source>
        <dbReference type="SAM" id="MobiDB-lite"/>
    </source>
</evidence>
<feature type="region of interest" description="Disordered" evidence="4">
    <location>
        <begin position="1"/>
        <end position="22"/>
    </location>
</feature>
<dbReference type="GO" id="GO:1990904">
    <property type="term" value="C:ribonucleoprotein complex"/>
    <property type="evidence" value="ECO:0007669"/>
    <property type="project" value="UniProtKB-KW"/>
</dbReference>
<keyword evidence="2" id="KW-0689">Ribosomal protein</keyword>
<gene>
    <name evidence="5" type="ORF">NTEN_LOCUS16254</name>
</gene>
<name>A0A6H5H2G5_9HEMI</name>
<evidence type="ECO:0000313" key="6">
    <source>
        <dbReference type="Proteomes" id="UP000479000"/>
    </source>
</evidence>
<evidence type="ECO:0000256" key="3">
    <source>
        <dbReference type="ARBA" id="ARBA00023274"/>
    </source>
</evidence>
<feature type="non-terminal residue" evidence="5">
    <location>
        <position position="66"/>
    </location>
</feature>
<organism evidence="5 6">
    <name type="scientific">Nesidiocoris tenuis</name>
    <dbReference type="NCBI Taxonomy" id="355587"/>
    <lineage>
        <taxon>Eukaryota</taxon>
        <taxon>Metazoa</taxon>
        <taxon>Ecdysozoa</taxon>
        <taxon>Arthropoda</taxon>
        <taxon>Hexapoda</taxon>
        <taxon>Insecta</taxon>
        <taxon>Pterygota</taxon>
        <taxon>Neoptera</taxon>
        <taxon>Paraneoptera</taxon>
        <taxon>Hemiptera</taxon>
        <taxon>Heteroptera</taxon>
        <taxon>Panheteroptera</taxon>
        <taxon>Cimicomorpha</taxon>
        <taxon>Miridae</taxon>
        <taxon>Dicyphina</taxon>
        <taxon>Nesidiocoris</taxon>
    </lineage>
</organism>
<dbReference type="OrthoDB" id="10264639at2759"/>
<dbReference type="Proteomes" id="UP000479000">
    <property type="component" value="Unassembled WGS sequence"/>
</dbReference>
<dbReference type="AlphaFoldDB" id="A0A6H5H2G5"/>
<dbReference type="Gene3D" id="1.10.455.10">
    <property type="entry name" value="Ribosomal protein S7 domain"/>
    <property type="match status" value="1"/>
</dbReference>
<protein>
    <submittedName>
        <fullName evidence="5">Uncharacterized protein</fullName>
    </submittedName>
</protein>
<keyword evidence="6" id="KW-1185">Reference proteome</keyword>
<evidence type="ECO:0000256" key="1">
    <source>
        <dbReference type="ARBA" id="ARBA00007151"/>
    </source>
</evidence>
<evidence type="ECO:0000313" key="5">
    <source>
        <dbReference type="EMBL" id="CAB0011261.1"/>
    </source>
</evidence>